<evidence type="ECO:0000313" key="3">
    <source>
        <dbReference type="Proteomes" id="UP000550787"/>
    </source>
</evidence>
<feature type="transmembrane region" description="Helical" evidence="1">
    <location>
        <begin position="153"/>
        <end position="174"/>
    </location>
</feature>
<sequence>MTRAWTCYRAALRNYASRAFVVGNPTLYSALLFLAITPSWVAKVGPGLRHGTTAAMDHAGANPLSMTAFMGMTSISTYYWRQVGESLATTIPGFLAAELRAGLTVVALLFVALTIPLLWCGLPVAGAAAFVAFSFTFAAGGRPVRGEKRSLKWLRVGIMTGGALFSFIPQWQIWLLFLPWPLAAGIVAVCGTLVVLGMTYHAGRTQAEQEQAENRADSRRTSVMQPGVVGRTLGHLMLWQPPMLRQAPLPPTLARPLGPAGILLMALASVTGMLAISAMTASIMVLMHEGAFAPIFRDTARGGLVTLPGVTLMVLSNWLLNRKDWPFFFMAGRYGSRVAFARTMFRAYRLNVLLWGVGVIVPVMLVLVLLGSVPGAAAGWLGVLLVLMFTGACYGSSVPLIWRELGGKGVTIAAGMAAYMAMILANPVVLYRAHHADLAIAASLAIFVAGMAVSQVAPRQLTRMDWPFDGE</sequence>
<feature type="transmembrane region" description="Helical" evidence="1">
    <location>
        <begin position="299"/>
        <end position="319"/>
    </location>
</feature>
<keyword evidence="1" id="KW-1133">Transmembrane helix</keyword>
<gene>
    <name evidence="2" type="ORF">HLH33_15330</name>
</gene>
<reference evidence="2 3" key="1">
    <citation type="submission" date="2020-04" db="EMBL/GenBank/DDBJ databases">
        <title>Description of novel Gluconacetobacter.</title>
        <authorList>
            <person name="Sombolestani A."/>
        </authorList>
    </citation>
    <scope>NUCLEOTIDE SEQUENCE [LARGE SCALE GENOMIC DNA]</scope>
    <source>
        <strain evidence="2 3">LMG 7603</strain>
    </source>
</reference>
<feature type="transmembrane region" description="Helical" evidence="1">
    <location>
        <begin position="180"/>
        <end position="202"/>
    </location>
</feature>
<feature type="transmembrane region" description="Helical" evidence="1">
    <location>
        <begin position="125"/>
        <end position="141"/>
    </location>
</feature>
<evidence type="ECO:0000256" key="1">
    <source>
        <dbReference type="SAM" id="Phobius"/>
    </source>
</evidence>
<accession>A0A7W4I7F8</accession>
<keyword evidence="1" id="KW-0472">Membrane</keyword>
<evidence type="ECO:0000313" key="2">
    <source>
        <dbReference type="EMBL" id="MBB2157667.1"/>
    </source>
</evidence>
<name>A0A7W4I7F8_GLUDI</name>
<feature type="transmembrane region" description="Helical" evidence="1">
    <location>
        <begin position="409"/>
        <end position="432"/>
    </location>
</feature>
<proteinExistence type="predicted"/>
<feature type="transmembrane region" description="Helical" evidence="1">
    <location>
        <begin position="438"/>
        <end position="457"/>
    </location>
</feature>
<dbReference type="EMBL" id="JABEQG010000038">
    <property type="protein sequence ID" value="MBB2157667.1"/>
    <property type="molecule type" value="Genomic_DNA"/>
</dbReference>
<feature type="transmembrane region" description="Helical" evidence="1">
    <location>
        <begin position="260"/>
        <end position="287"/>
    </location>
</feature>
<dbReference type="AlphaFoldDB" id="A0A7W4I7F8"/>
<feature type="transmembrane region" description="Helical" evidence="1">
    <location>
        <begin position="21"/>
        <end position="41"/>
    </location>
</feature>
<feature type="transmembrane region" description="Helical" evidence="1">
    <location>
        <begin position="352"/>
        <end position="373"/>
    </location>
</feature>
<organism evidence="2 3">
    <name type="scientific">Gluconacetobacter diazotrophicus</name>
    <name type="common">Acetobacter diazotrophicus</name>
    <dbReference type="NCBI Taxonomy" id="33996"/>
    <lineage>
        <taxon>Bacteria</taxon>
        <taxon>Pseudomonadati</taxon>
        <taxon>Pseudomonadota</taxon>
        <taxon>Alphaproteobacteria</taxon>
        <taxon>Acetobacterales</taxon>
        <taxon>Acetobacteraceae</taxon>
        <taxon>Gluconacetobacter</taxon>
    </lineage>
</organism>
<dbReference type="Proteomes" id="UP000550787">
    <property type="component" value="Unassembled WGS sequence"/>
</dbReference>
<keyword evidence="1" id="KW-0812">Transmembrane</keyword>
<feature type="transmembrane region" description="Helical" evidence="1">
    <location>
        <begin position="101"/>
        <end position="119"/>
    </location>
</feature>
<comment type="caution">
    <text evidence="2">The sequence shown here is derived from an EMBL/GenBank/DDBJ whole genome shotgun (WGS) entry which is preliminary data.</text>
</comment>
<feature type="transmembrane region" description="Helical" evidence="1">
    <location>
        <begin position="379"/>
        <end position="402"/>
    </location>
</feature>
<protein>
    <submittedName>
        <fullName evidence="2">Uncharacterized protein</fullName>
    </submittedName>
</protein>
<feature type="transmembrane region" description="Helical" evidence="1">
    <location>
        <begin position="61"/>
        <end position="80"/>
    </location>
</feature>
<dbReference type="RefSeq" id="WP_183116320.1">
    <property type="nucleotide sequence ID" value="NZ_JABEQG010000038.1"/>
</dbReference>